<name>A0AAE3VLZ7_9HYPH</name>
<dbReference type="Proteomes" id="UP001229244">
    <property type="component" value="Unassembled WGS sequence"/>
</dbReference>
<dbReference type="EMBL" id="JAUSUL010000001">
    <property type="protein sequence ID" value="MDQ0314136.1"/>
    <property type="molecule type" value="Genomic_DNA"/>
</dbReference>
<evidence type="ECO:0000313" key="3">
    <source>
        <dbReference type="Proteomes" id="UP001229244"/>
    </source>
</evidence>
<dbReference type="InterPro" id="IPR041657">
    <property type="entry name" value="HTH_17"/>
</dbReference>
<proteinExistence type="predicted"/>
<protein>
    <recommendedName>
        <fullName evidence="1">Helix-turn-helix domain-containing protein</fullName>
    </recommendedName>
</protein>
<reference evidence="2" key="1">
    <citation type="submission" date="2023-07" db="EMBL/GenBank/DDBJ databases">
        <title>Genomic Encyclopedia of Type Strains, Phase IV (KMG-IV): sequencing the most valuable type-strain genomes for metagenomic binning, comparative biology and taxonomic classification.</title>
        <authorList>
            <person name="Goeker M."/>
        </authorList>
    </citation>
    <scope>NUCLEOTIDE SEQUENCE</scope>
    <source>
        <strain evidence="2">DSM 21202</strain>
    </source>
</reference>
<organism evidence="2 3">
    <name type="scientific">Amorphus orientalis</name>
    <dbReference type="NCBI Taxonomy" id="649198"/>
    <lineage>
        <taxon>Bacteria</taxon>
        <taxon>Pseudomonadati</taxon>
        <taxon>Pseudomonadota</taxon>
        <taxon>Alphaproteobacteria</taxon>
        <taxon>Hyphomicrobiales</taxon>
        <taxon>Amorphaceae</taxon>
        <taxon>Amorphus</taxon>
    </lineage>
</organism>
<feature type="domain" description="Helix-turn-helix" evidence="1">
    <location>
        <begin position="16"/>
        <end position="63"/>
    </location>
</feature>
<dbReference type="SUPFAM" id="SSF46955">
    <property type="entry name" value="Putative DNA-binding domain"/>
    <property type="match status" value="1"/>
</dbReference>
<dbReference type="RefSeq" id="WP_306883917.1">
    <property type="nucleotide sequence ID" value="NZ_JAUSUL010000001.1"/>
</dbReference>
<dbReference type="AlphaFoldDB" id="A0AAE3VLZ7"/>
<gene>
    <name evidence="2" type="ORF">J2S73_000573</name>
</gene>
<comment type="caution">
    <text evidence="2">The sequence shown here is derived from an EMBL/GenBank/DDBJ whole genome shotgun (WGS) entry which is preliminary data.</text>
</comment>
<dbReference type="InterPro" id="IPR009061">
    <property type="entry name" value="DNA-bd_dom_put_sf"/>
</dbReference>
<keyword evidence="3" id="KW-1185">Reference proteome</keyword>
<evidence type="ECO:0000259" key="1">
    <source>
        <dbReference type="Pfam" id="PF12728"/>
    </source>
</evidence>
<sequence length="157" mass="17428">MARRPNGRAVKKHRTYTVDEAARTLKVAEGTVRRWLKAGLPALTDKRPTLILGHDLIAFLDARKPDRKACRLHQAYCFACRAPRDPALGEVDFKLDANGIGMMEALCAICTTVMHKRVSASRLPELKATVKVTIKQATARIGESAHPCSIDHFKEAR</sequence>
<dbReference type="Pfam" id="PF12728">
    <property type="entry name" value="HTH_17"/>
    <property type="match status" value="1"/>
</dbReference>
<evidence type="ECO:0000313" key="2">
    <source>
        <dbReference type="EMBL" id="MDQ0314136.1"/>
    </source>
</evidence>
<accession>A0AAE3VLZ7</accession>